<evidence type="ECO:0000313" key="9">
    <source>
        <dbReference type="Araport" id="AT1G14750"/>
    </source>
</evidence>
<evidence type="ECO:0000313" key="11">
    <source>
        <dbReference type="Proteomes" id="UP000006548"/>
    </source>
</evidence>
<feature type="domain" description="Cyclin-like" evidence="8">
    <location>
        <begin position="492"/>
        <end position="574"/>
    </location>
</feature>
<dbReference type="CDD" id="cd20721">
    <property type="entry name" value="CYCLIN_SDS-like_rpt2"/>
    <property type="match status" value="1"/>
</dbReference>
<dbReference type="InterPro" id="IPR039361">
    <property type="entry name" value="Cyclin"/>
</dbReference>
<dbReference type="FunFam" id="1.10.472.10:FF:000100">
    <property type="entry name" value="Cyclin-SDS"/>
    <property type="match status" value="1"/>
</dbReference>
<reference evidence="11" key="2">
    <citation type="journal article" date="2017" name="Plant J.">
        <title>Araport11: a complete reannotation of the Arabidopsis thaliana reference genome.</title>
        <authorList>
            <person name="Cheng C.Y."/>
            <person name="Krishnakumar V."/>
            <person name="Chan A.P."/>
            <person name="Thibaud-Nissen F."/>
            <person name="Schobel S."/>
            <person name="Town C.D."/>
        </authorList>
    </citation>
    <scope>GENOME REANNOTATION</scope>
    <source>
        <strain evidence="11">cv. Columbia</strain>
    </source>
</reference>
<dbReference type="PROSITE" id="PS00292">
    <property type="entry name" value="CYCLINS"/>
    <property type="match status" value="1"/>
</dbReference>
<evidence type="ECO:0000259" key="8">
    <source>
        <dbReference type="SMART" id="SM00385"/>
    </source>
</evidence>
<dbReference type="GO" id="GO:0051301">
    <property type="term" value="P:cell division"/>
    <property type="evidence" value="ECO:0007669"/>
    <property type="project" value="UniProtKB-KW"/>
</dbReference>
<dbReference type="OrthoDB" id="5590282at2759"/>
<keyword evidence="3 6" id="KW-0195">Cyclin</keyword>
<dbReference type="Pfam" id="PF02984">
    <property type="entry name" value="Cyclin_C"/>
    <property type="match status" value="1"/>
</dbReference>
<feature type="compositionally biased region" description="Basic residues" evidence="7">
    <location>
        <begin position="21"/>
        <end position="31"/>
    </location>
</feature>
<evidence type="ECO:0000256" key="2">
    <source>
        <dbReference type="ARBA" id="ARBA00022618"/>
    </source>
</evidence>
<dbReference type="Araport" id="AT1G14750"/>
<dbReference type="InterPro" id="IPR004367">
    <property type="entry name" value="Cyclin_C-dom"/>
</dbReference>
<protein>
    <submittedName>
        <fullName evidence="10">Cyclin family protein</fullName>
    </submittedName>
</protein>
<dbReference type="GeneID" id="838040"/>
<dbReference type="InterPro" id="IPR048258">
    <property type="entry name" value="Cyclins_cyclin-box"/>
</dbReference>
<reference evidence="10 11" key="1">
    <citation type="journal article" date="2000" name="Nature">
        <title>Sequence and analysis of chromosome 1 of the plant Arabidopsis thaliana.</title>
        <authorList>
            <person name="Theologis A."/>
            <person name="Ecker J.R."/>
            <person name="Palm C.J."/>
            <person name="Federspiel N.A."/>
            <person name="Kaul S."/>
            <person name="White O."/>
            <person name="Alonso J."/>
            <person name="Altafi H."/>
            <person name="Araujo R."/>
            <person name="Bowman C.L."/>
            <person name="Brooks S.Y."/>
            <person name="Buehler E."/>
            <person name="Chan A."/>
            <person name="Chao Q."/>
            <person name="Chen H."/>
            <person name="Cheuk R.F."/>
            <person name="Chin C.W."/>
            <person name="Chung M.K."/>
            <person name="Conn L."/>
            <person name="Conway A.B."/>
            <person name="Conway A.R."/>
            <person name="Creasy T.H."/>
            <person name="Dewar K."/>
            <person name="Dunn P."/>
            <person name="Etgu P."/>
            <person name="Feldblyum T.V."/>
            <person name="Feng J."/>
            <person name="Fong B."/>
            <person name="Fujii C.Y."/>
            <person name="Gill J.E."/>
            <person name="Goldsmith A.D."/>
            <person name="Haas B."/>
            <person name="Hansen N.F."/>
            <person name="Hughes B."/>
            <person name="Huizar L."/>
            <person name="Hunter J.L."/>
            <person name="Jenkins J."/>
            <person name="Johnson-Hopson C."/>
            <person name="Khan S."/>
            <person name="Khaykin E."/>
            <person name="Kim C.J."/>
            <person name="Koo H.L."/>
            <person name="Kremenetskaia I."/>
            <person name="Kurtz D.B."/>
            <person name="Kwan A."/>
            <person name="Lam B."/>
            <person name="Langin-Hooper S."/>
            <person name="Lee A."/>
            <person name="Lee J.M."/>
            <person name="Lenz C.A."/>
            <person name="Li J.H."/>
            <person name="Li Y."/>
            <person name="Lin X."/>
            <person name="Liu S.X."/>
            <person name="Liu Z.A."/>
            <person name="Luros J.S."/>
            <person name="Maiti R."/>
            <person name="Marziali A."/>
            <person name="Militscher J."/>
            <person name="Miranda M."/>
            <person name="Nguyen M."/>
            <person name="Nierman W.C."/>
            <person name="Osborne B.I."/>
            <person name="Pai G."/>
            <person name="Peterson J."/>
            <person name="Pham P.K."/>
            <person name="Rizzo M."/>
            <person name="Rooney T."/>
            <person name="Rowley D."/>
            <person name="Sakano H."/>
            <person name="Salzberg S.L."/>
            <person name="Schwartz J.R."/>
            <person name="Shinn P."/>
            <person name="Southwick A.M."/>
            <person name="Sun H."/>
            <person name="Tallon L.J."/>
            <person name="Tambunga G."/>
            <person name="Toriumi M.J."/>
            <person name="Town C.D."/>
            <person name="Utterback T."/>
            <person name="Van Aken S."/>
            <person name="Vaysberg M."/>
            <person name="Vysotskaia V.S."/>
            <person name="Walker M."/>
            <person name="Wu D."/>
            <person name="Yu G."/>
            <person name="Fraser C.M."/>
            <person name="Venter J.C."/>
            <person name="Davis R.W."/>
        </authorList>
    </citation>
    <scope>NUCLEOTIDE SEQUENCE [LARGE SCALE GENOMIC DNA]</scope>
    <source>
        <strain evidence="11">cv. Columbia</strain>
    </source>
</reference>
<sequence>MKEIAMRNSKRKPEPTPFAGKKLRSTRLRRKRAQISPVLVQSPLWSKQIGVSAASVDSCSDLLADDNVSCGSSRVEKSSNPKKTLIEEVEVSKPGYNVKETIGDSKFRRITRSYSKLHKEKEGDEIEVSESSCVDSNSGAGLRRLNVKGNKINDNDEISFSRSDVTFAGHVSNSRSLNFESENKESDVVSVISGVEYCSKFGSVTGGADNEEIEISKPSSFVEADSSLGSAKELKPELEIVGCVSDLACSEKFSEEVSDSLDDESSEQRSEIYSQYSDFDYSDYTPSIFFDSGSEFSEKSSSDSPISHSRSLYLQFKEQFCRSTIPNDFGSSCEEEIHSELLRFDDEEVEESYLRLRERERSHAYMRDCAKAYCSRMDNTGLIPRLRSIMVQWIVKQCSDMGLQQETLFLGVGLLDRFLSKGSFKSERTLILVGIASLTLATRIEENQPYNSIRKRNFTIQNLRYSRHEVVAMEWLVQEVLNFKCFTPTIFNFLWFYLKAARANPEVERKAKSLAVTSLSDQTQLCFWPSTVAAALVVLACIEHNKISAYQRVIKVHVRTTDNELPECVKVFSVTLSLYTNLIFTTKRKVSDCFHIFVPYTTESGLVAWAVSNQKEQKP</sequence>
<keyword evidence="2" id="KW-0132">Cell division</keyword>
<dbReference type="GO" id="GO:0007129">
    <property type="term" value="P:homologous chromosome pairing at meiosis"/>
    <property type="evidence" value="ECO:0007669"/>
    <property type="project" value="UniProtKB-ARBA"/>
</dbReference>
<organism evidence="10 11">
    <name type="scientific">Arabidopsis thaliana</name>
    <name type="common">Mouse-ear cress</name>
    <dbReference type="NCBI Taxonomy" id="3702"/>
    <lineage>
        <taxon>Eukaryota</taxon>
        <taxon>Viridiplantae</taxon>
        <taxon>Streptophyta</taxon>
        <taxon>Embryophyta</taxon>
        <taxon>Tracheophyta</taxon>
        <taxon>Spermatophyta</taxon>
        <taxon>Magnoliopsida</taxon>
        <taxon>eudicotyledons</taxon>
        <taxon>Gunneridae</taxon>
        <taxon>Pentapetalae</taxon>
        <taxon>rosids</taxon>
        <taxon>malvids</taxon>
        <taxon>Brassicales</taxon>
        <taxon>Brassicaceae</taxon>
        <taxon>Camelineae</taxon>
        <taxon>Arabidopsis</taxon>
    </lineage>
</organism>
<evidence type="ECO:0000313" key="10">
    <source>
        <dbReference type="EMBL" id="ANM60249.1"/>
    </source>
</evidence>
<dbReference type="ExpressionAtlas" id="A0A1P8AUB6">
    <property type="expression patterns" value="baseline and differential"/>
</dbReference>
<dbReference type="InterPro" id="IPR013763">
    <property type="entry name" value="Cyclin-like_dom"/>
</dbReference>
<dbReference type="SMR" id="A0A1P8AUB6"/>
<dbReference type="Pfam" id="PF00134">
    <property type="entry name" value="Cyclin_N"/>
    <property type="match status" value="1"/>
</dbReference>
<dbReference type="RefSeq" id="NP_001322548.1">
    <property type="nucleotide sequence ID" value="NM_001332135.1"/>
</dbReference>
<evidence type="ECO:0000256" key="5">
    <source>
        <dbReference type="ARBA" id="ARBA00023306"/>
    </source>
</evidence>
<evidence type="ECO:0000256" key="6">
    <source>
        <dbReference type="RuleBase" id="RU000383"/>
    </source>
</evidence>
<dbReference type="Gene3D" id="1.10.472.10">
    <property type="entry name" value="Cyclin-like"/>
    <property type="match status" value="2"/>
</dbReference>
<dbReference type="InterPro" id="IPR006671">
    <property type="entry name" value="Cyclin_N"/>
</dbReference>
<keyword evidence="11" id="KW-1185">Reference proteome</keyword>
<evidence type="ECO:0000256" key="3">
    <source>
        <dbReference type="ARBA" id="ARBA00023127"/>
    </source>
</evidence>
<evidence type="ECO:0000256" key="1">
    <source>
        <dbReference type="ARBA" id="ARBA00008742"/>
    </source>
</evidence>
<keyword evidence="4" id="KW-0469">Meiosis</keyword>
<dbReference type="AlphaFoldDB" id="A0A1P8AUB6"/>
<proteinExistence type="inferred from homology"/>
<dbReference type="Proteomes" id="UP000006548">
    <property type="component" value="Chromosome 1"/>
</dbReference>
<dbReference type="EMBL" id="CP002684">
    <property type="protein sequence ID" value="ANM60249.1"/>
    <property type="molecule type" value="Genomic_DNA"/>
</dbReference>
<accession>A0A1P8AUB6</accession>
<evidence type="ECO:0000256" key="7">
    <source>
        <dbReference type="SAM" id="MobiDB-lite"/>
    </source>
</evidence>
<dbReference type="PANTHER" id="PTHR10177">
    <property type="entry name" value="CYCLINS"/>
    <property type="match status" value="1"/>
</dbReference>
<feature type="domain" description="Cyclin-like" evidence="8">
    <location>
        <begin position="392"/>
        <end position="479"/>
    </location>
</feature>
<name>A0A1P8AUB6_ARATH</name>
<evidence type="ECO:0000256" key="4">
    <source>
        <dbReference type="ARBA" id="ARBA00023254"/>
    </source>
</evidence>
<gene>
    <name evidence="10 12" type="primary">SDS</name>
    <name evidence="10" type="synonym">SOLO DANCERS</name>
    <name evidence="9 10" type="ordered locus">At1g14750</name>
    <name evidence="10" type="ORF">F10B6.15</name>
    <name evidence="10" type="ORF">F10B6_15</name>
</gene>
<dbReference type="TAIR" id="AT1G14750">
    <property type="gene designation" value="SDS"/>
</dbReference>
<dbReference type="InterPro" id="IPR036915">
    <property type="entry name" value="Cyclin-like_sf"/>
</dbReference>
<evidence type="ECO:0000313" key="12">
    <source>
        <dbReference type="TAIR" id="AT1G14750"/>
    </source>
</evidence>
<comment type="similarity">
    <text evidence="1 6">Belongs to the cyclin family.</text>
</comment>
<keyword evidence="5" id="KW-0131">Cell cycle</keyword>
<feature type="region of interest" description="Disordered" evidence="7">
    <location>
        <begin position="1"/>
        <end position="31"/>
    </location>
</feature>
<dbReference type="SUPFAM" id="SSF47954">
    <property type="entry name" value="Cyclin-like"/>
    <property type="match status" value="2"/>
</dbReference>
<dbReference type="SMART" id="SM00385">
    <property type="entry name" value="CYCLIN"/>
    <property type="match status" value="2"/>
</dbReference>